<dbReference type="Proteomes" id="UP001300692">
    <property type="component" value="Unassembled WGS sequence"/>
</dbReference>
<comment type="caution">
    <text evidence="1">The sequence shown here is derived from an EMBL/GenBank/DDBJ whole genome shotgun (WGS) entry which is preliminary data.</text>
</comment>
<evidence type="ECO:0008006" key="3">
    <source>
        <dbReference type="Google" id="ProtNLM"/>
    </source>
</evidence>
<proteinExistence type="predicted"/>
<dbReference type="PROSITE" id="PS00018">
    <property type="entry name" value="EF_HAND_1"/>
    <property type="match status" value="1"/>
</dbReference>
<protein>
    <recommendedName>
        <fullName evidence="3">EF-hand domain-containing protein</fullName>
    </recommendedName>
</protein>
<organism evidence="1 2">
    <name type="scientific">Reichenbachiella ulvae</name>
    <dbReference type="NCBI Taxonomy" id="2980104"/>
    <lineage>
        <taxon>Bacteria</taxon>
        <taxon>Pseudomonadati</taxon>
        <taxon>Bacteroidota</taxon>
        <taxon>Cytophagia</taxon>
        <taxon>Cytophagales</taxon>
        <taxon>Reichenbachiellaceae</taxon>
        <taxon>Reichenbachiella</taxon>
    </lineage>
</organism>
<evidence type="ECO:0000313" key="2">
    <source>
        <dbReference type="Proteomes" id="UP001300692"/>
    </source>
</evidence>
<reference evidence="1 2" key="1">
    <citation type="submission" date="2022-10" db="EMBL/GenBank/DDBJ databases">
        <title>Comparative genomics and taxonomic characterization of three novel marine species of genus Reichenbachiella exhibiting antioxidant and polysaccharide degradation activities.</title>
        <authorList>
            <person name="Muhammad N."/>
            <person name="Lee Y.-J."/>
            <person name="Ko J."/>
            <person name="Kim S.-G."/>
        </authorList>
    </citation>
    <scope>NUCLEOTIDE SEQUENCE [LARGE SCALE GENOMIC DNA]</scope>
    <source>
        <strain evidence="1 2">ABR2-5</strain>
    </source>
</reference>
<evidence type="ECO:0000313" key="1">
    <source>
        <dbReference type="EMBL" id="MCV9385463.1"/>
    </source>
</evidence>
<accession>A0ABT3CPJ5</accession>
<name>A0ABT3CPJ5_9BACT</name>
<gene>
    <name evidence="1" type="ORF">N7U62_02255</name>
</gene>
<keyword evidence="2" id="KW-1185">Reference proteome</keyword>
<dbReference type="InterPro" id="IPR018247">
    <property type="entry name" value="EF_Hand_1_Ca_BS"/>
</dbReference>
<sequence length="261" mass="30537">MKRPLAILILGLLVWGCTDKKLERKGFQVSEISKDDKGKKIIGLPIDSLQLDSQPRNVLLTHYPDHRLTPLFKVNIDKDSGKPFTGSNRHHYTWREDNNDGNNWNNHLMPGFSVVRGYNMINVSHYNYQTQSQNEFFKKPVLIKNLYYPSYSKDSLHYEPVSRDYYMISVYDEDSNQDGFINVQDLRRFYWFDIDGNLSEALVPKIYSVMSSDYDAGNDLMYVSARLDENQNGQMEAEEAIHIFWIDLKDPRKRGLQYKSS</sequence>
<dbReference type="EMBL" id="JAOYOD010000001">
    <property type="protein sequence ID" value="MCV9385463.1"/>
    <property type="molecule type" value="Genomic_DNA"/>
</dbReference>
<dbReference type="RefSeq" id="WP_264136252.1">
    <property type="nucleotide sequence ID" value="NZ_JAOYOD010000001.1"/>
</dbReference>